<evidence type="ECO:0000313" key="9">
    <source>
        <dbReference type="Proteomes" id="UP000435649"/>
    </source>
</evidence>
<dbReference type="SUPFAM" id="SSF55821">
    <property type="entry name" value="YrdC/RibB"/>
    <property type="match status" value="1"/>
</dbReference>
<dbReference type="Gene3D" id="3.90.870.10">
    <property type="entry name" value="DHBP synthase"/>
    <property type="match status" value="1"/>
</dbReference>
<comment type="pathway">
    <text evidence="2 7">Cofactor biosynthesis; riboflavin biosynthesis; 2-hydroxy-3-oxobutyl phosphate from D-ribulose 5-phosphate: step 1/1.</text>
</comment>
<dbReference type="InterPro" id="IPR000422">
    <property type="entry name" value="DHBP_synthase_RibB"/>
</dbReference>
<keyword evidence="7 8" id="KW-0456">Lyase</keyword>
<dbReference type="NCBIfam" id="TIGR00506">
    <property type="entry name" value="ribB"/>
    <property type="match status" value="1"/>
</dbReference>
<evidence type="ECO:0000256" key="6">
    <source>
        <dbReference type="ARBA" id="ARBA00022723"/>
    </source>
</evidence>
<comment type="caution">
    <text evidence="8">The sequence shown here is derived from an EMBL/GenBank/DDBJ whole genome shotgun (WGS) entry which is preliminary data.</text>
</comment>
<sequence length="200" mass="21144">MGFDPIEEVIAAYGRGEIVVITDDENRENEGDLIAAASHADAGVVNFMVTHGRGLFCVPLAPEIAARLGLAQPDGNHDPRCTCFTQSVDAVRGTTTGVSAFDRAETVARLMDPAATLDDFYTPGHVFPLIARPGGVLERPGHTEAAVDLARLAGLPPGGVLCEILSADGTMARVPELLAFCREFKLRIGSVEALAAYLSR</sequence>
<dbReference type="Proteomes" id="UP000435649">
    <property type="component" value="Unassembled WGS sequence"/>
</dbReference>
<accession>A0A844FYC2</accession>
<dbReference type="Pfam" id="PF00926">
    <property type="entry name" value="DHBP_synthase"/>
    <property type="match status" value="1"/>
</dbReference>
<evidence type="ECO:0000256" key="2">
    <source>
        <dbReference type="ARBA" id="ARBA00004904"/>
    </source>
</evidence>
<keyword evidence="9" id="KW-1185">Reference proteome</keyword>
<keyword evidence="7" id="KW-0464">Manganese</keyword>
<dbReference type="EC" id="4.1.99.12" evidence="3 7"/>
<dbReference type="AlphaFoldDB" id="A0A844FYC2"/>
<organism evidence="8 9">
    <name type="scientific">Victivallis lenta</name>
    <dbReference type="NCBI Taxonomy" id="2606640"/>
    <lineage>
        <taxon>Bacteria</taxon>
        <taxon>Pseudomonadati</taxon>
        <taxon>Lentisphaerota</taxon>
        <taxon>Lentisphaeria</taxon>
        <taxon>Victivallales</taxon>
        <taxon>Victivallaceae</taxon>
        <taxon>Victivallis</taxon>
    </lineage>
</organism>
<dbReference type="UniPathway" id="UPA00275">
    <property type="reaction ID" value="UER00399"/>
</dbReference>
<comment type="function">
    <text evidence="1 7">Catalyzes the conversion of D-ribulose 5-phosphate to formate and 3,4-dihydroxy-2-butanone 4-phosphate.</text>
</comment>
<evidence type="ECO:0000256" key="7">
    <source>
        <dbReference type="RuleBase" id="RU003843"/>
    </source>
</evidence>
<comment type="similarity">
    <text evidence="7">Belongs to the DHBP synthase family.</text>
</comment>
<evidence type="ECO:0000256" key="3">
    <source>
        <dbReference type="ARBA" id="ARBA00012153"/>
    </source>
</evidence>
<keyword evidence="7" id="KW-0460">Magnesium</keyword>
<reference evidence="8 9" key="1">
    <citation type="submission" date="2019-08" db="EMBL/GenBank/DDBJ databases">
        <title>In-depth cultivation of the pig gut microbiome towards novel bacterial diversity and tailored functional studies.</title>
        <authorList>
            <person name="Wylensek D."/>
            <person name="Hitch T.C.A."/>
            <person name="Clavel T."/>
        </authorList>
    </citation>
    <scope>NUCLEOTIDE SEQUENCE [LARGE SCALE GENOMIC DNA]</scope>
    <source>
        <strain evidence="8 9">BBE-744-WT-12</strain>
    </source>
</reference>
<comment type="subunit">
    <text evidence="7">Homodimer.</text>
</comment>
<name>A0A844FYC2_9BACT</name>
<evidence type="ECO:0000256" key="1">
    <source>
        <dbReference type="ARBA" id="ARBA00002284"/>
    </source>
</evidence>
<comment type="cofactor">
    <cofactor evidence="7">
        <name>Mg(2+)</name>
        <dbReference type="ChEBI" id="CHEBI:18420"/>
    </cofactor>
    <cofactor evidence="7">
        <name>Mn(2+)</name>
        <dbReference type="ChEBI" id="CHEBI:29035"/>
    </cofactor>
    <text evidence="7">Binds 2 divalent metal cations per subunit. Magnesium or manganese.</text>
</comment>
<keyword evidence="6 7" id="KW-0479">Metal-binding</keyword>
<dbReference type="GO" id="GO:0008686">
    <property type="term" value="F:3,4-dihydroxy-2-butanone-4-phosphate synthase activity"/>
    <property type="evidence" value="ECO:0007669"/>
    <property type="project" value="UniProtKB-EC"/>
</dbReference>
<comment type="catalytic activity">
    <reaction evidence="7">
        <text>D-ribulose 5-phosphate = (2S)-2-hydroxy-3-oxobutyl phosphate + formate + H(+)</text>
        <dbReference type="Rhea" id="RHEA:18457"/>
        <dbReference type="ChEBI" id="CHEBI:15378"/>
        <dbReference type="ChEBI" id="CHEBI:15740"/>
        <dbReference type="ChEBI" id="CHEBI:58121"/>
        <dbReference type="ChEBI" id="CHEBI:58830"/>
        <dbReference type="EC" id="4.1.99.12"/>
    </reaction>
</comment>
<dbReference type="GO" id="GO:0005829">
    <property type="term" value="C:cytosol"/>
    <property type="evidence" value="ECO:0007669"/>
    <property type="project" value="TreeGrafter"/>
</dbReference>
<dbReference type="PANTHER" id="PTHR21327">
    <property type="entry name" value="GTP CYCLOHYDROLASE II-RELATED"/>
    <property type="match status" value="1"/>
</dbReference>
<gene>
    <name evidence="8" type="primary">ribB</name>
    <name evidence="8" type="ORF">FYJ85_01550</name>
</gene>
<evidence type="ECO:0000256" key="5">
    <source>
        <dbReference type="ARBA" id="ARBA00022619"/>
    </source>
</evidence>
<evidence type="ECO:0000313" key="8">
    <source>
        <dbReference type="EMBL" id="MST95732.1"/>
    </source>
</evidence>
<dbReference type="PANTHER" id="PTHR21327:SF18">
    <property type="entry name" value="3,4-DIHYDROXY-2-BUTANONE 4-PHOSPHATE SYNTHASE"/>
    <property type="match status" value="1"/>
</dbReference>
<evidence type="ECO:0000256" key="4">
    <source>
        <dbReference type="ARBA" id="ARBA00018836"/>
    </source>
</evidence>
<keyword evidence="5 7" id="KW-0686">Riboflavin biosynthesis</keyword>
<dbReference type="RefSeq" id="WP_106053251.1">
    <property type="nucleotide sequence ID" value="NZ_CALXOB010000017.1"/>
</dbReference>
<dbReference type="EMBL" id="VUNS01000001">
    <property type="protein sequence ID" value="MST95732.1"/>
    <property type="molecule type" value="Genomic_DNA"/>
</dbReference>
<dbReference type="InterPro" id="IPR017945">
    <property type="entry name" value="DHBP_synth_RibB-like_a/b_dom"/>
</dbReference>
<dbReference type="GO" id="GO:0003935">
    <property type="term" value="F:GTP cyclohydrolase II activity"/>
    <property type="evidence" value="ECO:0007669"/>
    <property type="project" value="TreeGrafter"/>
</dbReference>
<dbReference type="GO" id="GO:0046872">
    <property type="term" value="F:metal ion binding"/>
    <property type="evidence" value="ECO:0007669"/>
    <property type="project" value="UniProtKB-KW"/>
</dbReference>
<proteinExistence type="inferred from homology"/>
<dbReference type="GO" id="GO:0009231">
    <property type="term" value="P:riboflavin biosynthetic process"/>
    <property type="evidence" value="ECO:0007669"/>
    <property type="project" value="UniProtKB-UniPathway"/>
</dbReference>
<protein>
    <recommendedName>
        <fullName evidence="4 7">3,4-dihydroxy-2-butanone 4-phosphate synthase</fullName>
        <shortName evidence="7">DHBP synthase</shortName>
        <ecNumber evidence="3 7">4.1.99.12</ecNumber>
    </recommendedName>
</protein>